<dbReference type="InterPro" id="IPR050736">
    <property type="entry name" value="Sensor_HK_Regulatory"/>
</dbReference>
<accession>A0A6M8BQ69</accession>
<dbReference type="EC" id="2.7.13.3" evidence="3"/>
<feature type="transmembrane region" description="Helical" evidence="8">
    <location>
        <begin position="223"/>
        <end position="245"/>
    </location>
</feature>
<dbReference type="Gene3D" id="3.30.565.10">
    <property type="entry name" value="Histidine kinase-like ATPase, C-terminal domain"/>
    <property type="match status" value="1"/>
</dbReference>
<dbReference type="CDD" id="cd06225">
    <property type="entry name" value="HAMP"/>
    <property type="match status" value="1"/>
</dbReference>
<dbReference type="InterPro" id="IPR003594">
    <property type="entry name" value="HATPase_dom"/>
</dbReference>
<dbReference type="CDD" id="cd00082">
    <property type="entry name" value="HisKA"/>
    <property type="match status" value="1"/>
</dbReference>
<keyword evidence="7" id="KW-0902">Two-component regulatory system</keyword>
<dbReference type="Proteomes" id="UP000505210">
    <property type="component" value="Chromosome"/>
</dbReference>
<keyword evidence="5" id="KW-0808">Transferase</keyword>
<dbReference type="InterPro" id="IPR003660">
    <property type="entry name" value="HAMP_dom"/>
</dbReference>
<dbReference type="SMART" id="SM00304">
    <property type="entry name" value="HAMP"/>
    <property type="match status" value="1"/>
</dbReference>
<evidence type="ECO:0000313" key="12">
    <source>
        <dbReference type="Proteomes" id="UP000505210"/>
    </source>
</evidence>
<evidence type="ECO:0000259" key="10">
    <source>
        <dbReference type="PROSITE" id="PS50885"/>
    </source>
</evidence>
<dbReference type="PRINTS" id="PR00344">
    <property type="entry name" value="BCTRLSENSOR"/>
</dbReference>
<dbReference type="KEGG" id="theu:HPC62_21670"/>
<dbReference type="SMART" id="SM00388">
    <property type="entry name" value="HisKA"/>
    <property type="match status" value="1"/>
</dbReference>
<dbReference type="PANTHER" id="PTHR43711:SF26">
    <property type="entry name" value="SENSOR HISTIDINE KINASE RCSC"/>
    <property type="match status" value="1"/>
</dbReference>
<comment type="catalytic activity">
    <reaction evidence="1">
        <text>ATP + protein L-histidine = ADP + protein N-phospho-L-histidine.</text>
        <dbReference type="EC" id="2.7.13.3"/>
    </reaction>
</comment>
<dbReference type="InterPro" id="IPR003661">
    <property type="entry name" value="HisK_dim/P_dom"/>
</dbReference>
<dbReference type="InterPro" id="IPR036890">
    <property type="entry name" value="HATPase_C_sf"/>
</dbReference>
<sequence length="559" mass="63056">MSPAVKNFVRPVSLRVKLLVGFSVVFSLVFAGAFYWFYSYTTEKVVARLRADMRSTLIGALSGVNPDDLLGLYAEGERNAEGFSDDPRYLSQLAWFETVQNIEPRVWLYSYIIGNADTNRRVGLPAVGPGEREIIYLVDLWALNDPTKAAKFLESDHVGLLARRIELQGGIQESDKIYTDRWGTWISAAAPVKSQQNDVIVVVGLDIDAQYVRLLQQAIRNRMLFAFIITYAVFFVLIYMLSGILTRQLASLTQSAQQIASGDYSLDLSFAEKNPFPDEMTTLAEVFKSMVNSIRIREQMIREGKRTEDEIRLALKEERELSELKSRFVSMVSHELRTPLTVLRTSLELLERYGHVAPEEKREKYFQRSRAAITTMNQLIEDVLVSAKAEAGRLEFSPSWIDLKLFCHDVVEEMRMSIGASHKIVLNCYGSCELVYLDPKLLRSILSNLISNAVKYSLAGGVVEFDLSCFDQVATFEIRDYGIGIPDEDQPRLFRLFHRASNVNAIRGTGLGLAIVYQCVLQHQGEIYFTSCEGVGTSFVVKLPLTLGSRTEHLSPESV</sequence>
<dbReference type="PROSITE" id="PS50109">
    <property type="entry name" value="HIS_KIN"/>
    <property type="match status" value="1"/>
</dbReference>
<reference evidence="11 12" key="1">
    <citation type="submission" date="2020-05" db="EMBL/GenBank/DDBJ databases">
        <title>Complete genome sequence of of a novel Thermoleptolyngbya strain isolated from hot springs of Ganzi, Sichuan China.</title>
        <authorList>
            <person name="Tang J."/>
            <person name="Daroch M."/>
            <person name="Li L."/>
            <person name="Waleron K."/>
            <person name="Waleron M."/>
            <person name="Waleron M."/>
        </authorList>
    </citation>
    <scope>NUCLEOTIDE SEQUENCE [LARGE SCALE GENOMIC DNA]</scope>
    <source>
        <strain evidence="11 12">PKUAC-SCTA183</strain>
    </source>
</reference>
<evidence type="ECO:0000313" key="11">
    <source>
        <dbReference type="EMBL" id="QKD84445.1"/>
    </source>
</evidence>
<name>A0A6M8BQ69_9CYAN</name>
<dbReference type="GO" id="GO:0016020">
    <property type="term" value="C:membrane"/>
    <property type="evidence" value="ECO:0007669"/>
    <property type="project" value="UniProtKB-SubCell"/>
</dbReference>
<evidence type="ECO:0000256" key="3">
    <source>
        <dbReference type="ARBA" id="ARBA00012438"/>
    </source>
</evidence>
<keyword evidence="8" id="KW-0472">Membrane</keyword>
<dbReference type="InterPro" id="IPR004358">
    <property type="entry name" value="Sig_transdc_His_kin-like_C"/>
</dbReference>
<feature type="domain" description="HAMP" evidence="10">
    <location>
        <begin position="243"/>
        <end position="299"/>
    </location>
</feature>
<dbReference type="GO" id="GO:0000155">
    <property type="term" value="F:phosphorelay sensor kinase activity"/>
    <property type="evidence" value="ECO:0007669"/>
    <property type="project" value="InterPro"/>
</dbReference>
<dbReference type="Gene3D" id="1.10.287.130">
    <property type="match status" value="1"/>
</dbReference>
<evidence type="ECO:0000256" key="5">
    <source>
        <dbReference type="ARBA" id="ARBA00022679"/>
    </source>
</evidence>
<evidence type="ECO:0000256" key="1">
    <source>
        <dbReference type="ARBA" id="ARBA00000085"/>
    </source>
</evidence>
<dbReference type="InterPro" id="IPR005467">
    <property type="entry name" value="His_kinase_dom"/>
</dbReference>
<organism evidence="11 12">
    <name type="scientific">Thermoleptolyngbya sichuanensis A183</name>
    <dbReference type="NCBI Taxonomy" id="2737172"/>
    <lineage>
        <taxon>Bacteria</taxon>
        <taxon>Bacillati</taxon>
        <taxon>Cyanobacteriota</taxon>
        <taxon>Cyanophyceae</taxon>
        <taxon>Oculatellales</taxon>
        <taxon>Oculatellaceae</taxon>
        <taxon>Thermoleptolyngbya</taxon>
        <taxon>Thermoleptolyngbya sichuanensis</taxon>
    </lineage>
</organism>
<dbReference type="RefSeq" id="WP_172358473.1">
    <property type="nucleotide sequence ID" value="NZ_CP053661.1"/>
</dbReference>
<keyword evidence="6 11" id="KW-0418">Kinase</keyword>
<keyword evidence="12" id="KW-1185">Reference proteome</keyword>
<dbReference type="Pfam" id="PF00512">
    <property type="entry name" value="HisKA"/>
    <property type="match status" value="1"/>
</dbReference>
<evidence type="ECO:0000256" key="6">
    <source>
        <dbReference type="ARBA" id="ARBA00022777"/>
    </source>
</evidence>
<dbReference type="PROSITE" id="PS50885">
    <property type="entry name" value="HAMP"/>
    <property type="match status" value="1"/>
</dbReference>
<proteinExistence type="predicted"/>
<keyword evidence="8" id="KW-0812">Transmembrane</keyword>
<evidence type="ECO:0000256" key="4">
    <source>
        <dbReference type="ARBA" id="ARBA00022553"/>
    </source>
</evidence>
<keyword evidence="4" id="KW-0597">Phosphoprotein</keyword>
<evidence type="ECO:0000256" key="8">
    <source>
        <dbReference type="SAM" id="Phobius"/>
    </source>
</evidence>
<feature type="domain" description="Histidine kinase" evidence="9">
    <location>
        <begin position="331"/>
        <end position="547"/>
    </location>
</feature>
<dbReference type="SUPFAM" id="SSF55874">
    <property type="entry name" value="ATPase domain of HSP90 chaperone/DNA topoisomerase II/histidine kinase"/>
    <property type="match status" value="1"/>
</dbReference>
<dbReference type="Pfam" id="PF02518">
    <property type="entry name" value="HATPase_c"/>
    <property type="match status" value="1"/>
</dbReference>
<dbReference type="Gene3D" id="6.10.340.10">
    <property type="match status" value="1"/>
</dbReference>
<dbReference type="Pfam" id="PF00672">
    <property type="entry name" value="HAMP"/>
    <property type="match status" value="1"/>
</dbReference>
<evidence type="ECO:0000256" key="7">
    <source>
        <dbReference type="ARBA" id="ARBA00023012"/>
    </source>
</evidence>
<dbReference type="EMBL" id="CP053661">
    <property type="protein sequence ID" value="QKD84445.1"/>
    <property type="molecule type" value="Genomic_DNA"/>
</dbReference>
<dbReference type="SUPFAM" id="SSF47384">
    <property type="entry name" value="Homodimeric domain of signal transducing histidine kinase"/>
    <property type="match status" value="1"/>
</dbReference>
<feature type="transmembrane region" description="Helical" evidence="8">
    <location>
        <begin position="20"/>
        <end position="38"/>
    </location>
</feature>
<dbReference type="InterPro" id="IPR036097">
    <property type="entry name" value="HisK_dim/P_sf"/>
</dbReference>
<evidence type="ECO:0000259" key="9">
    <source>
        <dbReference type="PROSITE" id="PS50109"/>
    </source>
</evidence>
<dbReference type="PANTHER" id="PTHR43711">
    <property type="entry name" value="TWO-COMPONENT HISTIDINE KINASE"/>
    <property type="match status" value="1"/>
</dbReference>
<protein>
    <recommendedName>
        <fullName evidence="3">histidine kinase</fullName>
        <ecNumber evidence="3">2.7.13.3</ecNumber>
    </recommendedName>
</protein>
<keyword evidence="8" id="KW-1133">Transmembrane helix</keyword>
<gene>
    <name evidence="11" type="ORF">HPC62_21670</name>
</gene>
<dbReference type="SMART" id="SM00387">
    <property type="entry name" value="HATPase_c"/>
    <property type="match status" value="1"/>
</dbReference>
<comment type="subcellular location">
    <subcellularLocation>
        <location evidence="2">Membrane</location>
    </subcellularLocation>
</comment>
<dbReference type="CDD" id="cd00075">
    <property type="entry name" value="HATPase"/>
    <property type="match status" value="1"/>
</dbReference>
<dbReference type="AlphaFoldDB" id="A0A6M8BQ69"/>
<evidence type="ECO:0000256" key="2">
    <source>
        <dbReference type="ARBA" id="ARBA00004370"/>
    </source>
</evidence>